<proteinExistence type="predicted"/>
<sequence length="186" mass="20411">MLLRSLNIQRGAVLIFSLCMLLLLTLVTVSMIQQNRIQLAITNNVGEQIKTFSRTEMVLDVAEAIIETSRKPNKDDPTRPDEQDDCGISGRLFENSELTLPESIPATATIKAVFCVVNSFEYRCVGENSYTAHKSDSAENVTACARLANAQCPTEVYILDVTLINSNTGAERAIRSKYAVGCSVFA</sequence>
<keyword evidence="1" id="KW-0472">Membrane</keyword>
<name>H8GK30_METAL</name>
<keyword evidence="1" id="KW-1133">Transmembrane helix</keyword>
<keyword evidence="3" id="KW-1185">Reference proteome</keyword>
<dbReference type="STRING" id="686340.Metal_1367"/>
<gene>
    <name evidence="2" type="ORF">Metal_1367</name>
</gene>
<dbReference type="HOGENOM" id="CLU_1452839_0_0_6"/>
<reference evidence="2 3" key="1">
    <citation type="journal article" date="2013" name="Genome Announc.">
        <title>Genome Sequence of the Obligate Gammaproteobacterial Methanotroph Methylomicrobium album Strain BG8.</title>
        <authorList>
            <person name="Kits K.D."/>
            <person name="Kalyuzhnaya M.G."/>
            <person name="Klotz M.G."/>
            <person name="Jetten M.S."/>
            <person name="Op den Camp H.J."/>
            <person name="Vuilleumier S."/>
            <person name="Bringel F."/>
            <person name="Dispirito A.A."/>
            <person name="Murrell J.C."/>
            <person name="Bruce D."/>
            <person name="Cheng J.F."/>
            <person name="Copeland A."/>
            <person name="Goodwin L."/>
            <person name="Hauser L."/>
            <person name="Lajus A."/>
            <person name="Land M.L."/>
            <person name="Lapidus A."/>
            <person name="Lucas S."/>
            <person name="Medigue C."/>
            <person name="Pitluck S."/>
            <person name="Woyke T."/>
            <person name="Zeytun A."/>
            <person name="Stein L.Y."/>
        </authorList>
    </citation>
    <scope>NUCLEOTIDE SEQUENCE [LARGE SCALE GENOMIC DNA]</scope>
    <source>
        <strain evidence="2 3">BG8</strain>
    </source>
</reference>
<protein>
    <recommendedName>
        <fullName evidence="4">Type 4 fimbrial biogenesis protein PilX N-terminal domain-containing protein</fullName>
    </recommendedName>
</protein>
<keyword evidence="1" id="KW-0812">Transmembrane</keyword>
<dbReference type="EMBL" id="CM001475">
    <property type="protein sequence ID" value="EIC29154.1"/>
    <property type="molecule type" value="Genomic_DNA"/>
</dbReference>
<dbReference type="AlphaFoldDB" id="H8GK30"/>
<accession>H8GK30</accession>
<evidence type="ECO:0008006" key="4">
    <source>
        <dbReference type="Google" id="ProtNLM"/>
    </source>
</evidence>
<feature type="transmembrane region" description="Helical" evidence="1">
    <location>
        <begin position="12"/>
        <end position="32"/>
    </location>
</feature>
<evidence type="ECO:0000256" key="1">
    <source>
        <dbReference type="SAM" id="Phobius"/>
    </source>
</evidence>
<evidence type="ECO:0000313" key="3">
    <source>
        <dbReference type="Proteomes" id="UP000005090"/>
    </source>
</evidence>
<evidence type="ECO:0000313" key="2">
    <source>
        <dbReference type="EMBL" id="EIC29154.1"/>
    </source>
</evidence>
<dbReference type="Proteomes" id="UP000005090">
    <property type="component" value="Chromosome"/>
</dbReference>
<organism evidence="2 3">
    <name type="scientific">Methylomicrobium album BG8</name>
    <dbReference type="NCBI Taxonomy" id="686340"/>
    <lineage>
        <taxon>Bacteria</taxon>
        <taxon>Pseudomonadati</taxon>
        <taxon>Pseudomonadota</taxon>
        <taxon>Gammaproteobacteria</taxon>
        <taxon>Methylococcales</taxon>
        <taxon>Methylococcaceae</taxon>
        <taxon>Methylomicrobium</taxon>
    </lineage>
</organism>